<evidence type="ECO:0000256" key="3">
    <source>
        <dbReference type="ARBA" id="ARBA00012187"/>
    </source>
</evidence>
<feature type="region of interest" description="Disordered" evidence="14">
    <location>
        <begin position="1"/>
        <end position="168"/>
    </location>
</feature>
<dbReference type="PIRSF" id="PIRSF027717">
    <property type="entry name" value="Histone_H4-K20_mtfrase"/>
    <property type="match status" value="1"/>
</dbReference>
<feature type="compositionally biased region" description="Basic and acidic residues" evidence="14">
    <location>
        <begin position="85"/>
        <end position="136"/>
    </location>
</feature>
<comment type="catalytic activity">
    <reaction evidence="13">
        <text>L-lysyl-[protein] + S-adenosyl-L-methionine = N(6)-methyl-L-lysyl-[protein] + S-adenosyl-L-homocysteine + H(+)</text>
        <dbReference type="Rhea" id="RHEA:51736"/>
        <dbReference type="Rhea" id="RHEA-COMP:9752"/>
        <dbReference type="Rhea" id="RHEA-COMP:13053"/>
        <dbReference type="ChEBI" id="CHEBI:15378"/>
        <dbReference type="ChEBI" id="CHEBI:29969"/>
        <dbReference type="ChEBI" id="CHEBI:57856"/>
        <dbReference type="ChEBI" id="CHEBI:59789"/>
        <dbReference type="ChEBI" id="CHEBI:61929"/>
    </reaction>
</comment>
<evidence type="ECO:0000256" key="11">
    <source>
        <dbReference type="ARBA" id="ARBA00023242"/>
    </source>
</evidence>
<evidence type="ECO:0000256" key="4">
    <source>
        <dbReference type="ARBA" id="ARBA00022454"/>
    </source>
</evidence>
<sequence length="339" mass="37832">MAKGKGKKNALKTGKTPGENAENTATSQAETKENKPQTNKESMGKVQSVLQSLRSPGKPRSPLSDSSSMLIQEVNDSDATNPDLSKLKKDTTDKTKSESRSSKEQKPEGSGESKTKKQGTEKQKESSAKSDDKPAADPEVPAAKPRRKTGRKPGAKTVENKALQNRKVTDYFPIRRSSRKTKTEMKSEEHRHIDDLLKKGTEEGMKVKDIEGKGRGVFAVKGFKKGDFVVEYHGELLELAEAKKREAQYAEDPETGCYMYYFQYWSKTYCIDATTETDRLGRLVNHSKSGNCQTRLHPIDGKPHLILVASKDINAEEELLYDYGDRSKASISAHPWLKY</sequence>
<keyword evidence="10" id="KW-0804">Transcription</keyword>
<feature type="compositionally biased region" description="Basic residues" evidence="14">
    <location>
        <begin position="1"/>
        <end position="10"/>
    </location>
</feature>
<evidence type="ECO:0000256" key="8">
    <source>
        <dbReference type="ARBA" id="ARBA00022853"/>
    </source>
</evidence>
<dbReference type="Gene3D" id="2.170.270.10">
    <property type="entry name" value="SET domain"/>
    <property type="match status" value="1"/>
</dbReference>
<dbReference type="InterPro" id="IPR046341">
    <property type="entry name" value="SET_dom_sf"/>
</dbReference>
<name>A0ABU7ATG4_9TELE</name>
<evidence type="ECO:0000313" key="16">
    <source>
        <dbReference type="EMBL" id="MED6241502.1"/>
    </source>
</evidence>
<evidence type="ECO:0000259" key="15">
    <source>
        <dbReference type="PROSITE" id="PS50280"/>
    </source>
</evidence>
<dbReference type="SUPFAM" id="SSF82199">
    <property type="entry name" value="SET domain"/>
    <property type="match status" value="1"/>
</dbReference>
<dbReference type="Pfam" id="PF00856">
    <property type="entry name" value="SET"/>
    <property type="match status" value="1"/>
</dbReference>
<accession>A0ABU7ATG4</accession>
<dbReference type="EMBL" id="JAHUTI010029852">
    <property type="protein sequence ID" value="MED6241502.1"/>
    <property type="molecule type" value="Genomic_DNA"/>
</dbReference>
<evidence type="ECO:0000256" key="6">
    <source>
        <dbReference type="ARBA" id="ARBA00022679"/>
    </source>
</evidence>
<dbReference type="InterPro" id="IPR051760">
    <property type="entry name" value="KMT5A"/>
</dbReference>
<proteinExistence type="predicted"/>
<reference evidence="16 17" key="1">
    <citation type="submission" date="2021-07" db="EMBL/GenBank/DDBJ databases">
        <authorList>
            <person name="Palmer J.M."/>
        </authorList>
    </citation>
    <scope>NUCLEOTIDE SEQUENCE [LARGE SCALE GENOMIC DNA]</scope>
    <source>
        <strain evidence="16 17">AT_MEX2019</strain>
        <tissue evidence="16">Muscle</tissue>
    </source>
</reference>
<keyword evidence="4" id="KW-0158">Chromosome</keyword>
<keyword evidence="7" id="KW-0949">S-adenosyl-L-methionine</keyword>
<dbReference type="InterPro" id="IPR047266">
    <property type="entry name" value="KMT5A-like_SET"/>
</dbReference>
<dbReference type="InterPro" id="IPR001214">
    <property type="entry name" value="SET_dom"/>
</dbReference>
<comment type="catalytic activity">
    <reaction evidence="12">
        <text>L-lysyl(20)-[histone H4] + S-adenosyl-L-methionine = N(6)-methyl-L-lysyl(20)-[histone H4] + S-adenosyl-L-homocysteine + H(+)</text>
        <dbReference type="Rhea" id="RHEA:60344"/>
        <dbReference type="Rhea" id="RHEA-COMP:15554"/>
        <dbReference type="Rhea" id="RHEA-COMP:15555"/>
        <dbReference type="ChEBI" id="CHEBI:15378"/>
        <dbReference type="ChEBI" id="CHEBI:29969"/>
        <dbReference type="ChEBI" id="CHEBI:57856"/>
        <dbReference type="ChEBI" id="CHEBI:59789"/>
        <dbReference type="ChEBI" id="CHEBI:61929"/>
        <dbReference type="EC" id="2.1.1.361"/>
    </reaction>
</comment>
<dbReference type="SMART" id="SM00317">
    <property type="entry name" value="SET"/>
    <property type="match status" value="1"/>
</dbReference>
<keyword evidence="9" id="KW-0805">Transcription regulation</keyword>
<comment type="caution">
    <text evidence="16">The sequence shown here is derived from an EMBL/GenBank/DDBJ whole genome shotgun (WGS) entry which is preliminary data.</text>
</comment>
<evidence type="ECO:0000256" key="2">
    <source>
        <dbReference type="ARBA" id="ARBA00004286"/>
    </source>
</evidence>
<gene>
    <name evidence="16" type="ORF">ATANTOWER_016857</name>
</gene>
<evidence type="ECO:0000256" key="12">
    <source>
        <dbReference type="ARBA" id="ARBA00047784"/>
    </source>
</evidence>
<evidence type="ECO:0000256" key="1">
    <source>
        <dbReference type="ARBA" id="ARBA00004123"/>
    </source>
</evidence>
<evidence type="ECO:0000256" key="14">
    <source>
        <dbReference type="SAM" id="MobiDB-lite"/>
    </source>
</evidence>
<dbReference type="InterPro" id="IPR016858">
    <property type="entry name" value="KMT5A-like"/>
</dbReference>
<evidence type="ECO:0000313" key="17">
    <source>
        <dbReference type="Proteomes" id="UP001345963"/>
    </source>
</evidence>
<keyword evidence="6" id="KW-0808">Transferase</keyword>
<dbReference type="PANTHER" id="PTHR46167">
    <property type="entry name" value="N-LYSINE METHYLTRANSFERASE KMT5A"/>
    <property type="match status" value="1"/>
</dbReference>
<organism evidence="16 17">
    <name type="scientific">Ataeniobius toweri</name>
    <dbReference type="NCBI Taxonomy" id="208326"/>
    <lineage>
        <taxon>Eukaryota</taxon>
        <taxon>Metazoa</taxon>
        <taxon>Chordata</taxon>
        <taxon>Craniata</taxon>
        <taxon>Vertebrata</taxon>
        <taxon>Euteleostomi</taxon>
        <taxon>Actinopterygii</taxon>
        <taxon>Neopterygii</taxon>
        <taxon>Teleostei</taxon>
        <taxon>Neoteleostei</taxon>
        <taxon>Acanthomorphata</taxon>
        <taxon>Ovalentaria</taxon>
        <taxon>Atherinomorphae</taxon>
        <taxon>Cyprinodontiformes</taxon>
        <taxon>Goodeidae</taxon>
        <taxon>Ataeniobius</taxon>
    </lineage>
</organism>
<dbReference type="PANTHER" id="PTHR46167:SF1">
    <property type="entry name" value="N-LYSINE METHYLTRANSFERASE KMT5A"/>
    <property type="match status" value="1"/>
</dbReference>
<dbReference type="PROSITE" id="PS50280">
    <property type="entry name" value="SET"/>
    <property type="match status" value="1"/>
</dbReference>
<comment type="subcellular location">
    <subcellularLocation>
        <location evidence="2">Chromosome</location>
    </subcellularLocation>
    <subcellularLocation>
        <location evidence="1">Nucleus</location>
    </subcellularLocation>
</comment>
<keyword evidence="11" id="KW-0539">Nucleus</keyword>
<feature type="domain" description="SET" evidence="15">
    <location>
        <begin position="203"/>
        <end position="324"/>
    </location>
</feature>
<evidence type="ECO:0000256" key="7">
    <source>
        <dbReference type="ARBA" id="ARBA00022691"/>
    </source>
</evidence>
<dbReference type="Proteomes" id="UP001345963">
    <property type="component" value="Unassembled WGS sequence"/>
</dbReference>
<keyword evidence="5" id="KW-0489">Methyltransferase</keyword>
<dbReference type="PROSITE" id="PS51571">
    <property type="entry name" value="SAM_MT43_PR_SET"/>
    <property type="match status" value="1"/>
</dbReference>
<protein>
    <recommendedName>
        <fullName evidence="3">[histone H4]-lysine(20) N-methyltransferase</fullName>
        <ecNumber evidence="3">2.1.1.361</ecNumber>
    </recommendedName>
</protein>
<dbReference type="EC" id="2.1.1.361" evidence="3"/>
<evidence type="ECO:0000256" key="10">
    <source>
        <dbReference type="ARBA" id="ARBA00023163"/>
    </source>
</evidence>
<feature type="compositionally biased region" description="Basic residues" evidence="14">
    <location>
        <begin position="144"/>
        <end position="154"/>
    </location>
</feature>
<evidence type="ECO:0000256" key="9">
    <source>
        <dbReference type="ARBA" id="ARBA00023015"/>
    </source>
</evidence>
<keyword evidence="8" id="KW-0156">Chromatin regulator</keyword>
<keyword evidence="17" id="KW-1185">Reference proteome</keyword>
<evidence type="ECO:0000256" key="5">
    <source>
        <dbReference type="ARBA" id="ARBA00022603"/>
    </source>
</evidence>
<dbReference type="CDD" id="cd10528">
    <property type="entry name" value="SET_SETD8"/>
    <property type="match status" value="1"/>
</dbReference>
<evidence type="ECO:0000256" key="13">
    <source>
        <dbReference type="ARBA" id="ARBA00048985"/>
    </source>
</evidence>